<dbReference type="Pfam" id="PF11327">
    <property type="entry name" value="Egh16-like"/>
    <property type="match status" value="1"/>
</dbReference>
<dbReference type="PANTHER" id="PTHR34618:SF4">
    <property type="entry name" value="CAS1"/>
    <property type="match status" value="1"/>
</dbReference>
<sequence length="378" mass="40292">MRFQDLASTALALAPLVSAHGVILSAVGDASSTAGTALGVLDWVSRTDAKPYSGQLDTTVFAKPTRSQTTCKKCPIENSYNWKCKACRKPCAKKRSAIFDKRDPATTPAKKTAAKWCGKYIPNCKKCPNYDYNCDPCRTHYPSGCGRTVYTDPTSKLYTMDPGAKAGKKCCNMKNAFYTQSSLNVPAWMAQVVSQNKIPQVSCGGWLDLTVFQLNSDGGGPYTCILDQGGTGNSFSPLPMKILQNVPGVGGINKYTLTRFQLLVQIPTSVSCTGTYGTAKSVCMMRCNNAAPNGPFGGCIPFQVANKTPPTVQPTIIQPPPEPTSVNYTLATEGEPPSPSQQVILTGTDGPPSEDETDPVPPGDDTVGTGSDTDYDGY</sequence>
<feature type="compositionally biased region" description="Low complexity" evidence="1">
    <location>
        <begin position="363"/>
        <end position="372"/>
    </location>
</feature>
<dbReference type="AlphaFoldDB" id="A0AAV9XLU6"/>
<keyword evidence="2" id="KW-0732">Signal</keyword>
<evidence type="ECO:0008006" key="5">
    <source>
        <dbReference type="Google" id="ProtNLM"/>
    </source>
</evidence>
<dbReference type="InterPro" id="IPR021476">
    <property type="entry name" value="Egh16-like"/>
</dbReference>
<name>A0AAV9XLU6_9PEZI</name>
<evidence type="ECO:0000256" key="2">
    <source>
        <dbReference type="SAM" id="SignalP"/>
    </source>
</evidence>
<reference evidence="3 4" key="1">
    <citation type="submission" date="2019-10" db="EMBL/GenBank/DDBJ databases">
        <authorList>
            <person name="Palmer J.M."/>
        </authorList>
    </citation>
    <scope>NUCLEOTIDE SEQUENCE [LARGE SCALE GENOMIC DNA]</scope>
    <source>
        <strain evidence="3 4">TWF694</strain>
    </source>
</reference>
<feature type="region of interest" description="Disordered" evidence="1">
    <location>
        <begin position="310"/>
        <end position="378"/>
    </location>
</feature>
<evidence type="ECO:0000313" key="4">
    <source>
        <dbReference type="Proteomes" id="UP001365542"/>
    </source>
</evidence>
<protein>
    <recommendedName>
        <fullName evidence="5">Secreted protein</fullName>
    </recommendedName>
</protein>
<organism evidence="3 4">
    <name type="scientific">Orbilia ellipsospora</name>
    <dbReference type="NCBI Taxonomy" id="2528407"/>
    <lineage>
        <taxon>Eukaryota</taxon>
        <taxon>Fungi</taxon>
        <taxon>Dikarya</taxon>
        <taxon>Ascomycota</taxon>
        <taxon>Pezizomycotina</taxon>
        <taxon>Orbiliomycetes</taxon>
        <taxon>Orbiliales</taxon>
        <taxon>Orbiliaceae</taxon>
        <taxon>Orbilia</taxon>
    </lineage>
</organism>
<dbReference type="PANTHER" id="PTHR34618">
    <property type="entry name" value="SURFACE PROTEIN MAS1, PUTATIVE-RELATED"/>
    <property type="match status" value="1"/>
</dbReference>
<accession>A0AAV9XLU6</accession>
<feature type="signal peptide" evidence="2">
    <location>
        <begin position="1"/>
        <end position="19"/>
    </location>
</feature>
<comment type="caution">
    <text evidence="3">The sequence shown here is derived from an EMBL/GenBank/DDBJ whole genome shotgun (WGS) entry which is preliminary data.</text>
</comment>
<feature type="chain" id="PRO_5043900471" description="Secreted protein" evidence="2">
    <location>
        <begin position="20"/>
        <end position="378"/>
    </location>
</feature>
<evidence type="ECO:0000256" key="1">
    <source>
        <dbReference type="SAM" id="MobiDB-lite"/>
    </source>
</evidence>
<proteinExistence type="predicted"/>
<gene>
    <name evidence="3" type="ORF">TWF694_008129</name>
</gene>
<keyword evidence="4" id="KW-1185">Reference proteome</keyword>
<dbReference type="EMBL" id="JAVHJO010000004">
    <property type="protein sequence ID" value="KAK6540738.1"/>
    <property type="molecule type" value="Genomic_DNA"/>
</dbReference>
<dbReference type="Proteomes" id="UP001365542">
    <property type="component" value="Unassembled WGS sequence"/>
</dbReference>
<evidence type="ECO:0000313" key="3">
    <source>
        <dbReference type="EMBL" id="KAK6540738.1"/>
    </source>
</evidence>